<protein>
    <submittedName>
        <fullName evidence="1">Uncharacterized protein</fullName>
    </submittedName>
</protein>
<accession>A0ACB7ZJT5</accession>
<reference evidence="1 2" key="1">
    <citation type="journal article" date="2021" name="Hortic Res">
        <title>High-quality reference genome and annotation aids understanding of berry development for evergreen blueberry (Vaccinium darrowii).</title>
        <authorList>
            <person name="Yu J."/>
            <person name="Hulse-Kemp A.M."/>
            <person name="Babiker E."/>
            <person name="Staton M."/>
        </authorList>
    </citation>
    <scope>NUCLEOTIDE SEQUENCE [LARGE SCALE GENOMIC DNA]</scope>
    <source>
        <strain evidence="2">cv. NJ 8807/NJ 8810</strain>
        <tissue evidence="1">Young leaf</tissue>
    </source>
</reference>
<dbReference type="Proteomes" id="UP000828048">
    <property type="component" value="Chromosome 9"/>
</dbReference>
<keyword evidence="2" id="KW-1185">Reference proteome</keyword>
<organism evidence="1 2">
    <name type="scientific">Vaccinium darrowii</name>
    <dbReference type="NCBI Taxonomy" id="229202"/>
    <lineage>
        <taxon>Eukaryota</taxon>
        <taxon>Viridiplantae</taxon>
        <taxon>Streptophyta</taxon>
        <taxon>Embryophyta</taxon>
        <taxon>Tracheophyta</taxon>
        <taxon>Spermatophyta</taxon>
        <taxon>Magnoliopsida</taxon>
        <taxon>eudicotyledons</taxon>
        <taxon>Gunneridae</taxon>
        <taxon>Pentapetalae</taxon>
        <taxon>asterids</taxon>
        <taxon>Ericales</taxon>
        <taxon>Ericaceae</taxon>
        <taxon>Vaccinioideae</taxon>
        <taxon>Vaccinieae</taxon>
        <taxon>Vaccinium</taxon>
    </lineage>
</organism>
<dbReference type="EMBL" id="CM037159">
    <property type="protein sequence ID" value="KAH7865866.1"/>
    <property type="molecule type" value="Genomic_DNA"/>
</dbReference>
<comment type="caution">
    <text evidence="1">The sequence shown here is derived from an EMBL/GenBank/DDBJ whole genome shotgun (WGS) entry which is preliminary data.</text>
</comment>
<sequence>MVTRINKNCLRRSKSRFKKLCTASVHTPKIQIKKASDLSPPSPVNTSASSPIVHPPPPSLLSNSTSAKTQINDPDNNHFGIDLNDIKSIVTSTAGHYNSTARGDDLIPLDMGND</sequence>
<evidence type="ECO:0000313" key="2">
    <source>
        <dbReference type="Proteomes" id="UP000828048"/>
    </source>
</evidence>
<evidence type="ECO:0000313" key="1">
    <source>
        <dbReference type="EMBL" id="KAH7865866.1"/>
    </source>
</evidence>
<name>A0ACB7ZJT5_9ERIC</name>
<gene>
    <name evidence="1" type="ORF">Vadar_012380</name>
</gene>
<proteinExistence type="predicted"/>